<reference evidence="2" key="1">
    <citation type="submission" date="2023-08" db="EMBL/GenBank/DDBJ databases">
        <title>Isolation and Characterization of Rhodococcus erythropolis MGMM8.</title>
        <authorList>
            <person name="Diabankana R.G.C."/>
            <person name="Afordoanyi D.M."/>
            <person name="Validov S.Z."/>
        </authorList>
    </citation>
    <scope>NUCLEOTIDE SEQUENCE</scope>
    <source>
        <strain evidence="2">MGMM8</strain>
        <plasmid evidence="3">pMGMM8_1</plasmid>
        <plasmid evidence="2">pMGMM8_2</plasmid>
    </source>
</reference>
<sequence>MSIVTETWRRGTSITSGWDFTVKHRAVAMAYTYLAFGSDYRRWYADLADVRNQIEGAALLDVPCGGGVVFGHLSGTSLARYVGADVSPSMLALASKEAEKTAIRNLEMVECDVVTMPYDAEFDLCLSYMGLHCMPDPAGAIAAMARAVRPGGVVRGSTVIVGTGWRNDRFVSLWQRRGIFADVYSENDLRRWLDTAGLDAITVERSGAIAYFSATKPARV</sequence>
<geneLocation type="plasmid" evidence="3 4">
    <name>pMGMM8_1</name>
</geneLocation>
<dbReference type="InterPro" id="IPR013216">
    <property type="entry name" value="Methyltransf_11"/>
</dbReference>
<organism evidence="2 4">
    <name type="scientific">Rhodococcus erythropolis</name>
    <name type="common">Arthrobacter picolinophilus</name>
    <dbReference type="NCBI Taxonomy" id="1833"/>
    <lineage>
        <taxon>Bacteria</taxon>
        <taxon>Bacillati</taxon>
        <taxon>Actinomycetota</taxon>
        <taxon>Actinomycetes</taxon>
        <taxon>Mycobacteriales</taxon>
        <taxon>Nocardiaceae</taxon>
        <taxon>Rhodococcus</taxon>
        <taxon>Rhodococcus erythropolis group</taxon>
    </lineage>
</organism>
<evidence type="ECO:0000313" key="3">
    <source>
        <dbReference type="EMBL" id="WMN03107.1"/>
    </source>
</evidence>
<dbReference type="AlphaFoldDB" id="A0AAX4A089"/>
<keyword evidence="2" id="KW-0489">Methyltransferase</keyword>
<gene>
    <name evidence="3" type="ORF">QIE55_32395</name>
    <name evidence="2" type="ORF">QIE55_32905</name>
</gene>
<dbReference type="RefSeq" id="WP_308372629.1">
    <property type="nucleotide sequence ID" value="NZ_CP133191.1"/>
</dbReference>
<proteinExistence type="predicted"/>
<dbReference type="CDD" id="cd02440">
    <property type="entry name" value="AdoMet_MTases"/>
    <property type="match status" value="1"/>
</dbReference>
<dbReference type="PANTHER" id="PTHR43591">
    <property type="entry name" value="METHYLTRANSFERASE"/>
    <property type="match status" value="1"/>
</dbReference>
<dbReference type="PANTHER" id="PTHR43591:SF99">
    <property type="entry name" value="OS06G0646000 PROTEIN"/>
    <property type="match status" value="1"/>
</dbReference>
<keyword evidence="2" id="KW-0614">Plasmid</keyword>
<dbReference type="EMBL" id="CP133192">
    <property type="protein sequence ID" value="WMN02132.1"/>
    <property type="molecule type" value="Genomic_DNA"/>
</dbReference>
<dbReference type="GO" id="GO:0032259">
    <property type="term" value="P:methylation"/>
    <property type="evidence" value="ECO:0007669"/>
    <property type="project" value="UniProtKB-KW"/>
</dbReference>
<name>A0AAX4A089_RHOER</name>
<evidence type="ECO:0000313" key="2">
    <source>
        <dbReference type="EMBL" id="WMN02132.1"/>
    </source>
</evidence>
<evidence type="ECO:0000313" key="4">
    <source>
        <dbReference type="Proteomes" id="UP001230933"/>
    </source>
</evidence>
<dbReference type="Proteomes" id="UP001230933">
    <property type="component" value="Plasmid pMGMM8_2"/>
</dbReference>
<dbReference type="SUPFAM" id="SSF53335">
    <property type="entry name" value="S-adenosyl-L-methionine-dependent methyltransferases"/>
    <property type="match status" value="1"/>
</dbReference>
<evidence type="ECO:0000259" key="1">
    <source>
        <dbReference type="Pfam" id="PF08241"/>
    </source>
</evidence>
<geneLocation type="plasmid" evidence="2 4">
    <name>pMGMM8_2</name>
</geneLocation>
<protein>
    <submittedName>
        <fullName evidence="2">Class I SAM-dependent methyltransferase</fullName>
    </submittedName>
</protein>
<keyword evidence="2" id="KW-0808">Transferase</keyword>
<dbReference type="Gene3D" id="3.40.50.150">
    <property type="entry name" value="Vaccinia Virus protein VP39"/>
    <property type="match status" value="1"/>
</dbReference>
<accession>A0AAX4A089</accession>
<dbReference type="InterPro" id="IPR029063">
    <property type="entry name" value="SAM-dependent_MTases_sf"/>
</dbReference>
<dbReference type="Proteomes" id="UP001230933">
    <property type="component" value="Plasmid pMGMM8_1"/>
</dbReference>
<feature type="domain" description="Methyltransferase type 11" evidence="1">
    <location>
        <begin position="60"/>
        <end position="154"/>
    </location>
</feature>
<dbReference type="Pfam" id="PF08241">
    <property type="entry name" value="Methyltransf_11"/>
    <property type="match status" value="1"/>
</dbReference>
<dbReference type="EMBL" id="CP133191">
    <property type="protein sequence ID" value="WMN03107.1"/>
    <property type="molecule type" value="Genomic_DNA"/>
</dbReference>
<dbReference type="GO" id="GO:0008757">
    <property type="term" value="F:S-adenosylmethionine-dependent methyltransferase activity"/>
    <property type="evidence" value="ECO:0007669"/>
    <property type="project" value="InterPro"/>
</dbReference>